<keyword evidence="4 11" id="KW-0479">Metal-binding</keyword>
<dbReference type="EMBL" id="GGYP01006862">
    <property type="protein sequence ID" value="MDE51633.1"/>
    <property type="molecule type" value="Transcribed_RNA"/>
</dbReference>
<dbReference type="InterPro" id="IPR050749">
    <property type="entry name" value="Glycosyl_Hydrolase_47"/>
</dbReference>
<evidence type="ECO:0000256" key="3">
    <source>
        <dbReference type="ARBA" id="ARBA00007658"/>
    </source>
</evidence>
<dbReference type="InterPro" id="IPR001382">
    <property type="entry name" value="Glyco_hydro_47"/>
</dbReference>
<evidence type="ECO:0000256" key="1">
    <source>
        <dbReference type="ARBA" id="ARBA00001913"/>
    </source>
</evidence>
<evidence type="ECO:0000256" key="14">
    <source>
        <dbReference type="SAM" id="Phobius"/>
    </source>
</evidence>
<dbReference type="InterPro" id="IPR036026">
    <property type="entry name" value="Seven-hairpin_glycosidases"/>
</dbReference>
<feature type="active site" evidence="10">
    <location>
        <position position="583"/>
    </location>
</feature>
<organism evidence="15">
    <name type="scientific">Aceria tosichella</name>
    <name type="common">wheat curl mite</name>
    <dbReference type="NCBI Taxonomy" id="561515"/>
    <lineage>
        <taxon>Eukaryota</taxon>
        <taxon>Metazoa</taxon>
        <taxon>Ecdysozoa</taxon>
        <taxon>Arthropoda</taxon>
        <taxon>Chelicerata</taxon>
        <taxon>Arachnida</taxon>
        <taxon>Acari</taxon>
        <taxon>Acariformes</taxon>
        <taxon>Trombidiformes</taxon>
        <taxon>Prostigmata</taxon>
        <taxon>Eupodina</taxon>
        <taxon>Eriophyoidea</taxon>
        <taxon>Eriophyidae</taxon>
        <taxon>Eriophyinae</taxon>
        <taxon>Aceriini</taxon>
        <taxon>Aceria</taxon>
    </lineage>
</organism>
<dbReference type="GO" id="GO:0005783">
    <property type="term" value="C:endoplasmic reticulum"/>
    <property type="evidence" value="ECO:0007669"/>
    <property type="project" value="TreeGrafter"/>
</dbReference>
<comment type="catalytic activity">
    <reaction evidence="8">
        <text>N(4)-(alpha-D-Man-(1-&gt;2)-alpha-D-Man-(1-&gt;2)-alpha-D-Man-(1-&gt;3)-[alpha-D-Man-(1-&gt;3)-[alpha-D-Man-(1-&gt;2)-alpha-D-Man-(1-&gt;6)]-alpha-D-Man-(1-&gt;6)]-beta-D-Man-(1-&gt;4)-beta-D-GlcNAc-(1-&gt;4)-beta-D-GlcNAc)-L-asparaginyl-[protein] (N-glucan mannose isomer 8A1,2,3B1,3) + 3 H2O = N(4)-(alpha-D-Man-(1-&gt;3)-[alpha-D-Man-(1-&gt;3)-[alpha-D-Man-(1-&gt;6)]-alpha-D-Man-(1-&gt;6)]-beta-D-Man-(1-&gt;4)-beta-D-GlcNAc-(1-&gt;4)-beta-D-GlcNAc)-L-asparaginyl-[protein] (N-glucan mannose isomer 5A1,2) + 3 beta-D-mannose</text>
        <dbReference type="Rhea" id="RHEA:56028"/>
        <dbReference type="Rhea" id="RHEA-COMP:14358"/>
        <dbReference type="Rhea" id="RHEA-COMP:14367"/>
        <dbReference type="ChEBI" id="CHEBI:15377"/>
        <dbReference type="ChEBI" id="CHEBI:28563"/>
        <dbReference type="ChEBI" id="CHEBI:59087"/>
        <dbReference type="ChEBI" id="CHEBI:60628"/>
        <dbReference type="EC" id="3.2.1.113"/>
    </reaction>
</comment>
<dbReference type="GO" id="GO:0004571">
    <property type="term" value="F:mannosyl-oligosaccharide 1,2-alpha-mannosidase activity"/>
    <property type="evidence" value="ECO:0007669"/>
    <property type="project" value="UniProtKB-EC"/>
</dbReference>
<evidence type="ECO:0000256" key="10">
    <source>
        <dbReference type="PIRSR" id="PIRSR601382-1"/>
    </source>
</evidence>
<keyword evidence="14" id="KW-0472">Membrane</keyword>
<accession>A0A6G1SP09</accession>
<comment type="catalytic activity">
    <reaction evidence="9">
        <text>N(4)-(alpha-D-Man-(1-&gt;2)-alpha-D-Man-(1-&gt;2)-alpha-D-Man-(1-&gt;3)-[alpha-D-Man-(1-&gt;2)-alpha-D-Man-(1-&gt;3)-[alpha-D-Man-(1-&gt;2)-alpha-D-Man-(1-&gt;6)]-alpha-D-Man-(1-&gt;6)]-beta-D-Man-(1-&gt;4)-beta-D-GlcNAc-(1-&gt;4)-beta-D-GlcNAc)-L-asparaginyl-[protein] (N-glucan mannose isomer 9A1,2,3B1,2,3) + 4 H2O = N(4)-(alpha-D-Man-(1-&gt;3)-[alpha-D-Man-(1-&gt;3)-[alpha-D-Man-(1-&gt;6)]-alpha-D-Man-(1-&gt;6)]-beta-D-Man-(1-&gt;4)-beta-D-GlcNAc-(1-&gt;4)-beta-D-GlcNAc)-L-asparaginyl-[protein] (N-glucan mannose isomer 5A1,2) + 4 beta-D-mannose</text>
        <dbReference type="Rhea" id="RHEA:56008"/>
        <dbReference type="Rhea" id="RHEA-COMP:14356"/>
        <dbReference type="Rhea" id="RHEA-COMP:14367"/>
        <dbReference type="ChEBI" id="CHEBI:15377"/>
        <dbReference type="ChEBI" id="CHEBI:28563"/>
        <dbReference type="ChEBI" id="CHEBI:59087"/>
        <dbReference type="ChEBI" id="CHEBI:139493"/>
        <dbReference type="EC" id="3.2.1.113"/>
    </reaction>
</comment>
<evidence type="ECO:0000256" key="7">
    <source>
        <dbReference type="ARBA" id="ARBA00023157"/>
    </source>
</evidence>
<feature type="transmembrane region" description="Helical" evidence="14">
    <location>
        <begin position="61"/>
        <end position="78"/>
    </location>
</feature>
<evidence type="ECO:0000313" key="15">
    <source>
        <dbReference type="EMBL" id="MDE51633.1"/>
    </source>
</evidence>
<evidence type="ECO:0000256" key="11">
    <source>
        <dbReference type="PIRSR" id="PIRSR601382-2"/>
    </source>
</evidence>
<comment type="similarity">
    <text evidence="3 13">Belongs to the glycosyl hydrolase 47 family.</text>
</comment>
<feature type="active site" evidence="10">
    <location>
        <position position="412"/>
    </location>
</feature>
<keyword evidence="13" id="KW-0326">Glycosidase</keyword>
<evidence type="ECO:0000256" key="4">
    <source>
        <dbReference type="ARBA" id="ARBA00022723"/>
    </source>
</evidence>
<feature type="disulfide bond" evidence="12">
    <location>
        <begin position="484"/>
        <end position="535"/>
    </location>
</feature>
<evidence type="ECO:0000256" key="13">
    <source>
        <dbReference type="RuleBase" id="RU361193"/>
    </source>
</evidence>
<evidence type="ECO:0000256" key="2">
    <source>
        <dbReference type="ARBA" id="ARBA00004922"/>
    </source>
</evidence>
<gene>
    <name evidence="15" type="primary">MAN1B1</name>
    <name evidence="15" type="ORF">g.20190</name>
</gene>
<dbReference type="GO" id="GO:0005975">
    <property type="term" value="P:carbohydrate metabolic process"/>
    <property type="evidence" value="ECO:0007669"/>
    <property type="project" value="InterPro"/>
</dbReference>
<dbReference type="Pfam" id="PF01532">
    <property type="entry name" value="Glyco_hydro_47"/>
    <property type="match status" value="1"/>
</dbReference>
<dbReference type="EC" id="3.2.1.-" evidence="13"/>
<keyword evidence="14" id="KW-0812">Transmembrane</keyword>
<sequence>MSCRILIDSNSGISHHQSSIVCPSDHYHHHSPCKRNPTQSRTSYIFTFLNRIIFLRRLRMLKVYMALGAILLVLFFLHRCTLNKSELTTTNEVSKFDLLESPELTKYKYNLNAKSFNDPDIYFVSPSSKISAQATHKHNNVSPSSSSSSTTQLSAASSSASSLSPTNAQLSQTYSTNFTYTLSELDFKQMKNVNIMQVRIREAAKHSWDNYRKYAWGYDMLKPRAKQPDHWFNLGLTIVDAADTLIVMGMENEKNLALDWMENELKFNSENANSNCFEMTIRILAGLLSAYHLTGREKIKQQAIEFGDILLHCYDTESRIIPYSDIDLGTQQAHPPPWNPHSSLSEVASLQLEFRFLSQISLDPKYEQTTFQTSVHIHNITAKRKHKLLPMYINPTTGELEDSVITMGARTDSYYEYLLKQYLQTGIKWLQEDYLDSMDEVASRLLRHTDGSENYTYVAELQPYRTINDTEDSRYLNKMDHLVCFLPGTLALGYYHFSPQAGEYRLKYNLETPPDKLNPRFDSHLSMAKALARTCMHMYSNMGTGLSPEIANFVHSATNDPVDQNQPELQVQSTSAHNILRPEFVESLFYLYHITGLPMYRNQATQVFEAFEKYCRIESGYSAVSDVRHKPETNVNIDETLHRNAPDRMESFWLSETLKYLYLIFCDDKQIVGTILNNYVFNTEGHMFPIK</sequence>
<evidence type="ECO:0000256" key="6">
    <source>
        <dbReference type="ARBA" id="ARBA00022837"/>
    </source>
</evidence>
<keyword evidence="7 12" id="KW-1015">Disulfide bond</keyword>
<evidence type="ECO:0000256" key="9">
    <source>
        <dbReference type="ARBA" id="ARBA00048605"/>
    </source>
</evidence>
<feature type="active site" description="Proton donor" evidence="10">
    <location>
        <position position="549"/>
    </location>
</feature>
<keyword evidence="5 13" id="KW-0378">Hydrolase</keyword>
<evidence type="ECO:0000256" key="12">
    <source>
        <dbReference type="PIRSR" id="PIRSR601382-3"/>
    </source>
</evidence>
<dbReference type="InterPro" id="IPR012341">
    <property type="entry name" value="6hp_glycosidase-like_sf"/>
</dbReference>
<protein>
    <recommendedName>
        <fullName evidence="13">alpha-1,2-Mannosidase</fullName>
        <ecNumber evidence="13">3.2.1.-</ecNumber>
    </recommendedName>
</protein>
<comment type="cofactor">
    <cofactor evidence="1 11">
        <name>Ca(2+)</name>
        <dbReference type="ChEBI" id="CHEBI:29108"/>
    </cofactor>
</comment>
<dbReference type="PANTHER" id="PTHR11742">
    <property type="entry name" value="MANNOSYL-OLIGOSACCHARIDE ALPHA-1,2-MANNOSIDASE-RELATED"/>
    <property type="match status" value="1"/>
</dbReference>
<dbReference type="GO" id="GO:0016020">
    <property type="term" value="C:membrane"/>
    <property type="evidence" value="ECO:0007669"/>
    <property type="project" value="InterPro"/>
</dbReference>
<comment type="pathway">
    <text evidence="2">Protein modification; protein glycosylation.</text>
</comment>
<keyword evidence="14" id="KW-1133">Transmembrane helix</keyword>
<dbReference type="GO" id="GO:0005509">
    <property type="term" value="F:calcium ion binding"/>
    <property type="evidence" value="ECO:0007669"/>
    <property type="project" value="InterPro"/>
</dbReference>
<evidence type="ECO:0000256" key="8">
    <source>
        <dbReference type="ARBA" id="ARBA00047669"/>
    </source>
</evidence>
<dbReference type="SUPFAM" id="SSF48225">
    <property type="entry name" value="Seven-hairpin glycosidases"/>
    <property type="match status" value="1"/>
</dbReference>
<keyword evidence="6 11" id="KW-0106">Calcium</keyword>
<feature type="active site" description="Proton donor" evidence="10">
    <location>
        <position position="278"/>
    </location>
</feature>
<reference evidence="15" key="1">
    <citation type="submission" date="2018-10" db="EMBL/GenBank/DDBJ databases">
        <title>Transcriptome assembly of Aceria tosichella (Wheat curl mite) Type 2.</title>
        <authorList>
            <person name="Scully E.D."/>
            <person name="Geib S.M."/>
            <person name="Palmer N.A."/>
            <person name="Gupta A.K."/>
            <person name="Sarath G."/>
            <person name="Tatineni S."/>
        </authorList>
    </citation>
    <scope>NUCLEOTIDE SEQUENCE</scope>
    <source>
        <strain evidence="15">LincolnNE</strain>
    </source>
</reference>
<dbReference type="PRINTS" id="PR00747">
    <property type="entry name" value="GLYHDRLASE47"/>
</dbReference>
<name>A0A6G1SP09_9ACAR</name>
<dbReference type="Gene3D" id="1.50.10.10">
    <property type="match status" value="1"/>
</dbReference>
<feature type="binding site" evidence="11">
    <location>
        <position position="683"/>
    </location>
    <ligand>
        <name>Ca(2+)</name>
        <dbReference type="ChEBI" id="CHEBI:29108"/>
    </ligand>
</feature>
<evidence type="ECO:0000256" key="5">
    <source>
        <dbReference type="ARBA" id="ARBA00022801"/>
    </source>
</evidence>
<dbReference type="PANTHER" id="PTHR11742:SF55">
    <property type="entry name" value="ENDOPLASMIC RETICULUM MANNOSYL-OLIGOSACCHARIDE 1,2-ALPHA-MANNOSIDASE"/>
    <property type="match status" value="1"/>
</dbReference>
<dbReference type="AlphaFoldDB" id="A0A6G1SP09"/>
<proteinExistence type="inferred from homology"/>